<accession>A0A532V5T1</accession>
<evidence type="ECO:0000313" key="5">
    <source>
        <dbReference type="EMBL" id="TKJ42548.1"/>
    </source>
</evidence>
<dbReference type="Gene3D" id="3.40.50.300">
    <property type="entry name" value="P-loop containing nucleotide triphosphate hydrolases"/>
    <property type="match status" value="1"/>
</dbReference>
<name>A0A532V5T1_UNCL8</name>
<comment type="caution">
    <text evidence="5">The sequence shown here is derived from an EMBL/GenBank/DDBJ whole genome shotgun (WGS) entry which is preliminary data.</text>
</comment>
<dbReference type="PANTHER" id="PTHR42788:SF13">
    <property type="entry name" value="ALIPHATIC SULFONATES IMPORT ATP-BINDING PROTEIN SSUB"/>
    <property type="match status" value="1"/>
</dbReference>
<dbReference type="InterPro" id="IPR050166">
    <property type="entry name" value="ABC_transporter_ATP-bind"/>
</dbReference>
<organism evidence="5 6">
    <name type="scientific">candidate division LCP-89 bacterium B3_LCP</name>
    <dbReference type="NCBI Taxonomy" id="2012998"/>
    <lineage>
        <taxon>Bacteria</taxon>
        <taxon>Pseudomonadati</taxon>
        <taxon>Bacteria division LCP-89</taxon>
    </lineage>
</organism>
<dbReference type="GO" id="GO:0005524">
    <property type="term" value="F:ATP binding"/>
    <property type="evidence" value="ECO:0007669"/>
    <property type="project" value="UniProtKB-KW"/>
</dbReference>
<dbReference type="GO" id="GO:0015697">
    <property type="term" value="P:quaternary ammonium group transport"/>
    <property type="evidence" value="ECO:0007669"/>
    <property type="project" value="UniProtKB-ARBA"/>
</dbReference>
<dbReference type="InterPro" id="IPR003439">
    <property type="entry name" value="ABC_transporter-like_ATP-bd"/>
</dbReference>
<dbReference type="Proteomes" id="UP000319619">
    <property type="component" value="Unassembled WGS sequence"/>
</dbReference>
<dbReference type="FunFam" id="3.40.50.300:FF:000425">
    <property type="entry name" value="Probable ABC transporter, ATP-binding subunit"/>
    <property type="match status" value="1"/>
</dbReference>
<dbReference type="InterPro" id="IPR027417">
    <property type="entry name" value="P-loop_NTPase"/>
</dbReference>
<dbReference type="AlphaFoldDB" id="A0A532V5T1"/>
<dbReference type="InterPro" id="IPR017871">
    <property type="entry name" value="ABC_transporter-like_CS"/>
</dbReference>
<dbReference type="Pfam" id="PF00005">
    <property type="entry name" value="ABC_tran"/>
    <property type="match status" value="1"/>
</dbReference>
<dbReference type="GO" id="GO:0016887">
    <property type="term" value="F:ATP hydrolysis activity"/>
    <property type="evidence" value="ECO:0007669"/>
    <property type="project" value="InterPro"/>
</dbReference>
<evidence type="ECO:0000256" key="3">
    <source>
        <dbReference type="ARBA" id="ARBA00022840"/>
    </source>
</evidence>
<dbReference type="PROSITE" id="PS50893">
    <property type="entry name" value="ABC_TRANSPORTER_2"/>
    <property type="match status" value="1"/>
</dbReference>
<keyword evidence="1" id="KW-0813">Transport</keyword>
<evidence type="ECO:0000256" key="1">
    <source>
        <dbReference type="ARBA" id="ARBA00022448"/>
    </source>
</evidence>
<sequence>MKEFSISSVSKLFTASPDREVIALDGIDLKIRAEEFVCILGPTGCGKTTLLRIIAGLENPTSGQILQDGESVSHAHEFCTLVFQQYSLFPWLNVHENVSFPMEMKGVSRQERTMKAKELLELVGLTGVEKAQTYELSGGMQQRVAIARALAHDPEILLMDEPFGALDERTRNRLQKILLDIWQKKCKTVIFVTHNIDEAIYLADRIIVMTTEPGRIAEELKVNLPRPRQRLGEEFTKLHLKIRKILEDSA</sequence>
<protein>
    <submittedName>
        <fullName evidence="5">Nitrate ABC transporter ATP-binding protein</fullName>
    </submittedName>
</protein>
<evidence type="ECO:0000256" key="2">
    <source>
        <dbReference type="ARBA" id="ARBA00022741"/>
    </source>
</evidence>
<evidence type="ECO:0000313" key="6">
    <source>
        <dbReference type="Proteomes" id="UP000319619"/>
    </source>
</evidence>
<dbReference type="InterPro" id="IPR003593">
    <property type="entry name" value="AAA+_ATPase"/>
</dbReference>
<dbReference type="EMBL" id="NJBN01000001">
    <property type="protein sequence ID" value="TKJ42548.1"/>
    <property type="molecule type" value="Genomic_DNA"/>
</dbReference>
<keyword evidence="3 5" id="KW-0067">ATP-binding</keyword>
<gene>
    <name evidence="5" type="ORF">CEE37_02340</name>
</gene>
<dbReference type="CDD" id="cd03293">
    <property type="entry name" value="ABC_NrtD_SsuB_transporters"/>
    <property type="match status" value="1"/>
</dbReference>
<dbReference type="PANTHER" id="PTHR42788">
    <property type="entry name" value="TAURINE IMPORT ATP-BINDING PROTEIN-RELATED"/>
    <property type="match status" value="1"/>
</dbReference>
<dbReference type="SUPFAM" id="SSF52540">
    <property type="entry name" value="P-loop containing nucleoside triphosphate hydrolases"/>
    <property type="match status" value="1"/>
</dbReference>
<dbReference type="PROSITE" id="PS00211">
    <property type="entry name" value="ABC_TRANSPORTER_1"/>
    <property type="match status" value="1"/>
</dbReference>
<feature type="domain" description="ABC transporter" evidence="4">
    <location>
        <begin position="4"/>
        <end position="236"/>
    </location>
</feature>
<dbReference type="SMART" id="SM00382">
    <property type="entry name" value="AAA"/>
    <property type="match status" value="1"/>
</dbReference>
<keyword evidence="2" id="KW-0547">Nucleotide-binding</keyword>
<reference evidence="5 6" key="1">
    <citation type="submission" date="2017-06" db="EMBL/GenBank/DDBJ databases">
        <title>Novel microbial phyla capable of carbon fixation and sulfur reduction in deep-sea sediments.</title>
        <authorList>
            <person name="Huang J."/>
            <person name="Baker B."/>
            <person name="Wang Y."/>
        </authorList>
    </citation>
    <scope>NUCLEOTIDE SEQUENCE [LARGE SCALE GENOMIC DNA]</scope>
    <source>
        <strain evidence="5">B3_LCP</strain>
    </source>
</reference>
<evidence type="ECO:0000259" key="4">
    <source>
        <dbReference type="PROSITE" id="PS50893"/>
    </source>
</evidence>
<proteinExistence type="predicted"/>